<evidence type="ECO:0000256" key="1">
    <source>
        <dbReference type="SAM" id="Phobius"/>
    </source>
</evidence>
<feature type="non-terminal residue" evidence="2">
    <location>
        <position position="145"/>
    </location>
</feature>
<protein>
    <submittedName>
        <fullName evidence="2">Uncharacterized protein</fullName>
    </submittedName>
</protein>
<organism evidence="2">
    <name type="scientific">Graphocephala atropunctata</name>
    <dbReference type="NCBI Taxonomy" id="36148"/>
    <lineage>
        <taxon>Eukaryota</taxon>
        <taxon>Metazoa</taxon>
        <taxon>Ecdysozoa</taxon>
        <taxon>Arthropoda</taxon>
        <taxon>Hexapoda</taxon>
        <taxon>Insecta</taxon>
        <taxon>Pterygota</taxon>
        <taxon>Neoptera</taxon>
        <taxon>Paraneoptera</taxon>
        <taxon>Hemiptera</taxon>
        <taxon>Auchenorrhyncha</taxon>
        <taxon>Membracoidea</taxon>
        <taxon>Cicadellidae</taxon>
        <taxon>Cicadellinae</taxon>
        <taxon>Cicadellini</taxon>
        <taxon>Graphocephala</taxon>
    </lineage>
</organism>
<keyword evidence="1" id="KW-1133">Transmembrane helix</keyword>
<dbReference type="PANTHER" id="PTHR10877">
    <property type="entry name" value="POLYCYSTIN FAMILY MEMBER"/>
    <property type="match status" value="1"/>
</dbReference>
<dbReference type="GO" id="GO:0050982">
    <property type="term" value="P:detection of mechanical stimulus"/>
    <property type="evidence" value="ECO:0007669"/>
    <property type="project" value="TreeGrafter"/>
</dbReference>
<keyword evidence="1" id="KW-0812">Transmembrane</keyword>
<dbReference type="AlphaFoldDB" id="A0A1B6KS16"/>
<feature type="transmembrane region" description="Helical" evidence="1">
    <location>
        <begin position="80"/>
        <end position="101"/>
    </location>
</feature>
<dbReference type="PANTHER" id="PTHR10877:SF150">
    <property type="entry name" value="REJ DOMAIN-CONTAINING PROTEIN"/>
    <property type="match status" value="1"/>
</dbReference>
<dbReference type="GO" id="GO:0005262">
    <property type="term" value="F:calcium channel activity"/>
    <property type="evidence" value="ECO:0007669"/>
    <property type="project" value="TreeGrafter"/>
</dbReference>
<accession>A0A1B6KS16</accession>
<proteinExistence type="predicted"/>
<dbReference type="GO" id="GO:0016020">
    <property type="term" value="C:membrane"/>
    <property type="evidence" value="ECO:0007669"/>
    <property type="project" value="TreeGrafter"/>
</dbReference>
<dbReference type="InterPro" id="IPR051223">
    <property type="entry name" value="Polycystin"/>
</dbReference>
<reference evidence="2" key="1">
    <citation type="submission" date="2015-11" db="EMBL/GenBank/DDBJ databases">
        <title>De novo transcriptome assembly of four potential Pierce s Disease insect vectors from Arizona vineyards.</title>
        <authorList>
            <person name="Tassone E.E."/>
        </authorList>
    </citation>
    <scope>NUCLEOTIDE SEQUENCE</scope>
</reference>
<sequence length="145" mass="16600">VYRTFLRLTVRTMRAPPLPPIQLPQSAVVVKVRKIWFLIAWGSCLTIIFVSAYLCMLYGLKLGPEKSKEWLSTVLATLVGYTFICGPGKIILFAFLLTMAFQKMCELNTHEVKYQQALHFMAPKNEKYLEDVIAKRSHPMYAPLS</sequence>
<evidence type="ECO:0000313" key="2">
    <source>
        <dbReference type="EMBL" id="JAT14227.1"/>
    </source>
</evidence>
<keyword evidence="1" id="KW-0472">Membrane</keyword>
<gene>
    <name evidence="2" type="ORF">g.50760</name>
</gene>
<feature type="non-terminal residue" evidence="2">
    <location>
        <position position="1"/>
    </location>
</feature>
<feature type="transmembrane region" description="Helical" evidence="1">
    <location>
        <begin position="35"/>
        <end position="60"/>
    </location>
</feature>
<name>A0A1B6KS16_9HEMI</name>
<dbReference type="EMBL" id="GEBQ01025750">
    <property type="protein sequence ID" value="JAT14227.1"/>
    <property type="molecule type" value="Transcribed_RNA"/>
</dbReference>